<sequence length="1261" mass="134048">MLLNYSDQLDNKSSPEFIQLSDKVSKELYKVFRPLYPNTLIRVIINKFTNGSIITDMTLTFKANNTAPSNTEVVNTLYKMVNTSGYANGLPLDRNSIQSNAAAHLWQSSKRKPDECAILLLQVTSPSRRGGQLRGEPPLTVWVISYSNSSNWTQASLILQLSAKQAASTPTIISNILATPSPSLTYTEDSLQVNGSQAPIQVFPFDLRILNKAFVAGMSSQTSSLFKDFSNQVIQSVTSLFSEKAGFSQVYVSQLRNGSVIASTNISYASGTSNRDNVAQVLYSGITQLSLDGLELDPASVTPAATPLAQPFPGFAVAIIVMCSLAILAIPIILVVSDAPIVKLVQRKKVPSTKEIRSPIGQATAALTSLEWCLWKKPNIILNTKMSRSSCRVCPMDAGSMASIGPEATRGISNVTPAKDSPQLNLRSYPKRSHPENVRNNRLTSSTAPPTVTSTLPLVAAPVVFKMNQQFKSELSNRSSPEFKVLSDQVSGEIQMIVLTSFGTPESDNLTSIIKQQLMVILSLAYNGTIINSNVSTSNSNGWTLMTANYELNTPNIQPESVVLQQIHSNSSVNYDQTSLVVNGSVVANTQFIFKQNTISDAQVQQVILNGASNLTADGIVIDPASFSTFSTTTTSTSTASPNSTSSAPQATQANGTQPAAATPTSMAPANGTTQSNTTTITAAPNNHTDSASSQNNTMFTSAAPKNNSTLITMQGNITSASPPLNNSTNSTVAQHNTPTALNSTTSTSVQNNTTFTTSAANSNTTSMTAAPSNTTATGKDNTTAFTTAVPNNATSTTIQNNGTNSTATQTVATATQTVATSVTTANGTNSTATQTIATSVTTANGTNATATQTVTTSVTTATSTNSTATQTVATSVTTATSTNSTATQTVATSVTTATSTNSTATQTVATSVTTATSTNPPTTSTPSSSANSTVSLQFTIMDSFTPDLNNPASEAYKNITGRIISALDKVFIFQFKEKFNRTEIRKLSSGSIKVEADCIFNANTNVTSTEVVRSVVQGINSGVLSTLNINESTISSNNVTVRTLGPITVHIELIVLIGFSSAPQLNSILDSWLQPFLMAKYNASSVSGNYTYRRVSLPSAKVAMGCLPHFSSNHLPSPLPNSDSNGWTKVVTDKVVNTTLQLPDDNVFQGLVASTSPVLYQISSVKINNFIAQSQYQTFQQSFRITNKNFDSTLSNKSSAQFMSLSQEVINTLVKTGACRKLSHAFTLKTPSSADLRIPLWDVGLSSGFENWRFHKTLYM</sequence>
<evidence type="ECO:0000313" key="4">
    <source>
        <dbReference type="EMBL" id="KAG2471148.1"/>
    </source>
</evidence>
<dbReference type="Gene3D" id="3.30.70.960">
    <property type="entry name" value="SEA domain"/>
    <property type="match status" value="3"/>
</dbReference>
<feature type="domain" description="SEA" evidence="3">
    <location>
        <begin position="1"/>
        <end position="104"/>
    </location>
</feature>
<feature type="compositionally biased region" description="Low complexity" evidence="1">
    <location>
        <begin position="631"/>
        <end position="682"/>
    </location>
</feature>
<feature type="compositionally biased region" description="Polar residues" evidence="1">
    <location>
        <begin position="683"/>
        <end position="703"/>
    </location>
</feature>
<feature type="non-terminal residue" evidence="4">
    <location>
        <position position="1"/>
    </location>
</feature>
<dbReference type="PROSITE" id="PS50024">
    <property type="entry name" value="SEA"/>
    <property type="match status" value="3"/>
</dbReference>
<feature type="compositionally biased region" description="Low complexity" evidence="1">
    <location>
        <begin position="743"/>
        <end position="778"/>
    </location>
</feature>
<dbReference type="InterPro" id="IPR036364">
    <property type="entry name" value="SEA_dom_sf"/>
</dbReference>
<feature type="domain" description="SEA" evidence="3">
    <location>
        <begin position="199"/>
        <end position="308"/>
    </location>
</feature>
<reference evidence="4 5" key="1">
    <citation type="journal article" date="2021" name="Cell">
        <title>Tracing the genetic footprints of vertebrate landing in non-teleost ray-finned fishes.</title>
        <authorList>
            <person name="Bi X."/>
            <person name="Wang K."/>
            <person name="Yang L."/>
            <person name="Pan H."/>
            <person name="Jiang H."/>
            <person name="Wei Q."/>
            <person name="Fang M."/>
            <person name="Yu H."/>
            <person name="Zhu C."/>
            <person name="Cai Y."/>
            <person name="He Y."/>
            <person name="Gan X."/>
            <person name="Zeng H."/>
            <person name="Yu D."/>
            <person name="Zhu Y."/>
            <person name="Jiang H."/>
            <person name="Qiu Q."/>
            <person name="Yang H."/>
            <person name="Zhang Y.E."/>
            <person name="Wang W."/>
            <person name="Zhu M."/>
            <person name="He S."/>
            <person name="Zhang G."/>
        </authorList>
    </citation>
    <scope>NUCLEOTIDE SEQUENCE [LARGE SCALE GENOMIC DNA]</scope>
    <source>
        <strain evidence="4">Bchr_013</strain>
    </source>
</reference>
<dbReference type="Proteomes" id="UP000886611">
    <property type="component" value="Unassembled WGS sequence"/>
</dbReference>
<name>A0A8X8BUP9_POLSE</name>
<dbReference type="AlphaFoldDB" id="A0A8X8BUP9"/>
<keyword evidence="5" id="KW-1185">Reference proteome</keyword>
<evidence type="ECO:0000259" key="3">
    <source>
        <dbReference type="PROSITE" id="PS50024"/>
    </source>
</evidence>
<organism evidence="4 5">
    <name type="scientific">Polypterus senegalus</name>
    <name type="common">Senegal bichir</name>
    <dbReference type="NCBI Taxonomy" id="55291"/>
    <lineage>
        <taxon>Eukaryota</taxon>
        <taxon>Metazoa</taxon>
        <taxon>Chordata</taxon>
        <taxon>Craniata</taxon>
        <taxon>Vertebrata</taxon>
        <taxon>Euteleostomi</taxon>
        <taxon>Actinopterygii</taxon>
        <taxon>Polypteriformes</taxon>
        <taxon>Polypteridae</taxon>
        <taxon>Polypterus</taxon>
    </lineage>
</organism>
<feature type="domain" description="SEA" evidence="3">
    <location>
        <begin position="929"/>
        <end position="1047"/>
    </location>
</feature>
<keyword evidence="2" id="KW-1133">Transmembrane helix</keyword>
<feature type="transmembrane region" description="Helical" evidence="2">
    <location>
        <begin position="315"/>
        <end position="337"/>
    </location>
</feature>
<feature type="region of interest" description="Disordered" evidence="1">
    <location>
        <begin position="631"/>
        <end position="703"/>
    </location>
</feature>
<dbReference type="EMBL" id="JAATIS010000094">
    <property type="protein sequence ID" value="KAG2471148.1"/>
    <property type="molecule type" value="Genomic_DNA"/>
</dbReference>
<protein>
    <submittedName>
        <fullName evidence="4">ZAN protein</fullName>
    </submittedName>
</protein>
<dbReference type="SMART" id="SM00200">
    <property type="entry name" value="SEA"/>
    <property type="match status" value="3"/>
</dbReference>
<feature type="region of interest" description="Disordered" evidence="1">
    <location>
        <begin position="405"/>
        <end position="450"/>
    </location>
</feature>
<feature type="region of interest" description="Disordered" evidence="1">
    <location>
        <begin position="716"/>
        <end position="785"/>
    </location>
</feature>
<dbReference type="InterPro" id="IPR000082">
    <property type="entry name" value="SEA_dom"/>
</dbReference>
<feature type="compositionally biased region" description="Polar residues" evidence="1">
    <location>
        <begin position="411"/>
        <end position="426"/>
    </location>
</feature>
<proteinExistence type="predicted"/>
<gene>
    <name evidence="4" type="primary">Zan</name>
    <name evidence="4" type="ORF">GTO96_0005750</name>
</gene>
<dbReference type="Pfam" id="PF01390">
    <property type="entry name" value="SEA"/>
    <property type="match status" value="4"/>
</dbReference>
<comment type="caution">
    <text evidence="4">The sequence shown here is derived from an EMBL/GenBank/DDBJ whole genome shotgun (WGS) entry which is preliminary data.</text>
</comment>
<keyword evidence="2" id="KW-0472">Membrane</keyword>
<keyword evidence="2" id="KW-0812">Transmembrane</keyword>
<dbReference type="SUPFAM" id="SSF82671">
    <property type="entry name" value="SEA domain"/>
    <property type="match status" value="4"/>
</dbReference>
<feature type="region of interest" description="Disordered" evidence="1">
    <location>
        <begin position="912"/>
        <end position="932"/>
    </location>
</feature>
<evidence type="ECO:0000256" key="2">
    <source>
        <dbReference type="SAM" id="Phobius"/>
    </source>
</evidence>
<feature type="compositionally biased region" description="Polar residues" evidence="1">
    <location>
        <begin position="716"/>
        <end position="742"/>
    </location>
</feature>
<feature type="non-terminal residue" evidence="4">
    <location>
        <position position="1261"/>
    </location>
</feature>
<evidence type="ECO:0000313" key="5">
    <source>
        <dbReference type="Proteomes" id="UP000886611"/>
    </source>
</evidence>
<evidence type="ECO:0000256" key="1">
    <source>
        <dbReference type="SAM" id="MobiDB-lite"/>
    </source>
</evidence>
<accession>A0A8X8BUP9</accession>